<dbReference type="InterPro" id="IPR004291">
    <property type="entry name" value="Transposase_IS66_central"/>
</dbReference>
<dbReference type="Proteomes" id="UP000199048">
    <property type="component" value="Unassembled WGS sequence"/>
</dbReference>
<name>A0A1I4MXJ5_9HYPH</name>
<reference evidence="3" key="1">
    <citation type="submission" date="2016-10" db="EMBL/GenBank/DDBJ databases">
        <authorList>
            <person name="Varghese N."/>
            <person name="Submissions S."/>
        </authorList>
    </citation>
    <scope>NUCLEOTIDE SEQUENCE [LARGE SCALE GENOMIC DNA]</scope>
    <source>
        <strain evidence="3">BL36</strain>
    </source>
</reference>
<dbReference type="InterPro" id="IPR052344">
    <property type="entry name" value="Transposase-related"/>
</dbReference>
<dbReference type="PANTHER" id="PTHR33678:SF1">
    <property type="entry name" value="BLL1576 PROTEIN"/>
    <property type="match status" value="1"/>
</dbReference>
<dbReference type="EMBL" id="FOTK01000018">
    <property type="protein sequence ID" value="SFM08009.1"/>
    <property type="molecule type" value="Genomic_DNA"/>
</dbReference>
<dbReference type="AlphaFoldDB" id="A0A1I4MXJ5"/>
<evidence type="ECO:0000313" key="3">
    <source>
        <dbReference type="Proteomes" id="UP000199048"/>
    </source>
</evidence>
<protein>
    <submittedName>
        <fullName evidence="2">Transposase</fullName>
    </submittedName>
</protein>
<evidence type="ECO:0000313" key="2">
    <source>
        <dbReference type="EMBL" id="SFM08009.1"/>
    </source>
</evidence>
<gene>
    <name evidence="2" type="ORF">SAMN05192568_1018121</name>
</gene>
<evidence type="ECO:0000259" key="1">
    <source>
        <dbReference type="Pfam" id="PF03050"/>
    </source>
</evidence>
<accession>A0A1I4MXJ5</accession>
<dbReference type="PANTHER" id="PTHR33678">
    <property type="entry name" value="BLL1576 PROTEIN"/>
    <property type="match status" value="1"/>
</dbReference>
<sequence length="208" mass="23720">SRRGAMLDGAERIVVHDHWTSYFQMPGVTHALCNAHHLRELNAVAEIDGEAWAGRMRRLLRRLCHHANQARDRDVALPPPLIGRAERLYDRIVQAGLAWHAALAPLPRVIKRGRVRRRVGHNLLLRLQLHKAAVLLFLHDPAVPFTNNEAKRDGRMMKLRQKISGGFRTREGADNFATLRTLIGTARKRRWNLLDVLTLEPAHLVAKL</sequence>
<feature type="non-terminal residue" evidence="2">
    <location>
        <position position="1"/>
    </location>
</feature>
<dbReference type="RefSeq" id="WP_139234110.1">
    <property type="nucleotide sequence ID" value="NZ_FOTK01000018.1"/>
</dbReference>
<proteinExistence type="predicted"/>
<organism evidence="2 3">
    <name type="scientific">Methylobacterium pseudosasicola</name>
    <dbReference type="NCBI Taxonomy" id="582667"/>
    <lineage>
        <taxon>Bacteria</taxon>
        <taxon>Pseudomonadati</taxon>
        <taxon>Pseudomonadota</taxon>
        <taxon>Alphaproteobacteria</taxon>
        <taxon>Hyphomicrobiales</taxon>
        <taxon>Methylobacteriaceae</taxon>
        <taxon>Methylobacterium</taxon>
    </lineage>
</organism>
<dbReference type="OrthoDB" id="8444324at2"/>
<keyword evidence="3" id="KW-1185">Reference proteome</keyword>
<dbReference type="Pfam" id="PF03050">
    <property type="entry name" value="DDE_Tnp_IS66"/>
    <property type="match status" value="1"/>
</dbReference>
<feature type="domain" description="Transposase IS66 central" evidence="1">
    <location>
        <begin position="6"/>
        <end position="174"/>
    </location>
</feature>
<dbReference type="STRING" id="582667.SAMN05192568_1018121"/>